<dbReference type="Pfam" id="PF01933">
    <property type="entry name" value="CofD"/>
    <property type="match status" value="1"/>
</dbReference>
<dbReference type="InterPro" id="IPR010115">
    <property type="entry name" value="FbiA/CofD"/>
</dbReference>
<keyword evidence="1 3" id="KW-0808">Transferase</keyword>
<dbReference type="Gene3D" id="1.10.8.240">
    <property type="entry name" value="CofD-like domain"/>
    <property type="match status" value="1"/>
</dbReference>
<dbReference type="PANTHER" id="PTHR43007">
    <property type="entry name" value="2-PHOSPHO-L-LACTATE TRANSFERASE"/>
    <property type="match status" value="1"/>
</dbReference>
<dbReference type="CDD" id="cd07186">
    <property type="entry name" value="CofD_like"/>
    <property type="match status" value="1"/>
</dbReference>
<dbReference type="GO" id="GO:0043743">
    <property type="term" value="F:LPPG:FO 2-phospho-L-lactate transferase activity"/>
    <property type="evidence" value="ECO:0007669"/>
    <property type="project" value="UniProtKB-EC"/>
</dbReference>
<dbReference type="InterPro" id="IPR002882">
    <property type="entry name" value="CofD"/>
</dbReference>
<dbReference type="EMBL" id="CP062176">
    <property type="protein sequence ID" value="WXK38915.1"/>
    <property type="molecule type" value="Genomic_DNA"/>
</dbReference>
<dbReference type="PANTHER" id="PTHR43007:SF1">
    <property type="entry name" value="2-PHOSPHO-L-LACTATE TRANSFERASE"/>
    <property type="match status" value="1"/>
</dbReference>
<keyword evidence="4" id="KW-1185">Reference proteome</keyword>
<reference evidence="3 4" key="1">
    <citation type="submission" date="2020-09" db="EMBL/GenBank/DDBJ databases">
        <title>Genome sequences of Mycetohabitans spp.</title>
        <authorList>
            <person name="Carter M.E."/>
            <person name="Carpenter S.C.D."/>
            <person name="Bogdanove A.J."/>
        </authorList>
    </citation>
    <scope>NUCLEOTIDE SEQUENCE [LARGE SCALE GENOMIC DNA]</scope>
    <source>
        <strain evidence="3 4">B12</strain>
    </source>
</reference>
<dbReference type="SUPFAM" id="SSF142338">
    <property type="entry name" value="CofD-like"/>
    <property type="match status" value="1"/>
</dbReference>
<dbReference type="RefSeq" id="WP_338911475.1">
    <property type="nucleotide sequence ID" value="NZ_CP062176.1"/>
</dbReference>
<keyword evidence="2" id="KW-0460">Magnesium</keyword>
<accession>A0ABZ2PVW5</accession>
<dbReference type="HAMAP" id="MF_01257">
    <property type="entry name" value="CofD"/>
    <property type="match status" value="1"/>
</dbReference>
<dbReference type="EC" id="2.7.8.28" evidence="3"/>
<proteinExistence type="inferred from homology"/>
<evidence type="ECO:0000256" key="2">
    <source>
        <dbReference type="ARBA" id="ARBA00022842"/>
    </source>
</evidence>
<sequence>MAKYVALCGGVGGAKLAYGLAQVLSADELTIVVNTGDDFEHLGLLICPDLDTVVYTLADVADAKKGWGRANESWSSQEALARLGGPVWFQLGDKDLALHLYRRSLLDGGASLCDVTETIAKALGVKHSIVPMSDDPVRTIVETDEGDLPFQTYFVKRRCEPRVSGFRFEGASLARLSSPFEAALSTPDLAGVILCPSNPFVSIGPILALPGVRDRLHACNVPVLAVAPFVGGEAVKGPLTKMMHELGMSVSVGEIASLYADFLDLLVIDPLDECDHDLLRKDCVAVNKVKTLMTTPDERIALARHVLACVEHHRNNRQTAHVVQHSTA</sequence>
<dbReference type="InterPro" id="IPR038136">
    <property type="entry name" value="CofD-like_dom_sf"/>
</dbReference>
<gene>
    <name evidence="3" type="ORF">IHE29_06330</name>
</gene>
<protein>
    <submittedName>
        <fullName evidence="3">2-phospho-L-lactate transferase</fullName>
        <ecNumber evidence="3">2.7.8.28</ecNumber>
    </submittedName>
</protein>
<evidence type="ECO:0000313" key="4">
    <source>
        <dbReference type="Proteomes" id="UP001493153"/>
    </source>
</evidence>
<organism evidence="3 4">
    <name type="scientific">Mycetohabitans rhizoxinica</name>
    <dbReference type="NCBI Taxonomy" id="412963"/>
    <lineage>
        <taxon>Bacteria</taxon>
        <taxon>Pseudomonadati</taxon>
        <taxon>Pseudomonadota</taxon>
        <taxon>Betaproteobacteria</taxon>
        <taxon>Burkholderiales</taxon>
        <taxon>Burkholderiaceae</taxon>
        <taxon>Mycetohabitans</taxon>
    </lineage>
</organism>
<dbReference type="Gene3D" id="3.40.50.10680">
    <property type="entry name" value="CofD-like domains"/>
    <property type="match status" value="1"/>
</dbReference>
<dbReference type="NCBIfam" id="TIGR01819">
    <property type="entry name" value="F420_cofD"/>
    <property type="match status" value="1"/>
</dbReference>
<name>A0ABZ2PVW5_9BURK</name>
<evidence type="ECO:0000313" key="3">
    <source>
        <dbReference type="EMBL" id="WXK38915.1"/>
    </source>
</evidence>
<evidence type="ECO:0000256" key="1">
    <source>
        <dbReference type="ARBA" id="ARBA00022679"/>
    </source>
</evidence>
<dbReference type="Proteomes" id="UP001493153">
    <property type="component" value="Chromosome"/>
</dbReference>